<feature type="region of interest" description="Disordered" evidence="1">
    <location>
        <begin position="326"/>
        <end position="363"/>
    </location>
</feature>
<evidence type="ECO:0000313" key="3">
    <source>
        <dbReference type="Proteomes" id="UP000620104"/>
    </source>
</evidence>
<dbReference type="OrthoDB" id="3345311at2759"/>
<feature type="compositionally biased region" description="Low complexity" evidence="1">
    <location>
        <begin position="1"/>
        <end position="21"/>
    </location>
</feature>
<feature type="region of interest" description="Disordered" evidence="1">
    <location>
        <begin position="1"/>
        <end position="25"/>
    </location>
</feature>
<feature type="region of interest" description="Disordered" evidence="1">
    <location>
        <begin position="151"/>
        <end position="227"/>
    </location>
</feature>
<proteinExistence type="predicted"/>
<name>A0A8H3TSP3_9TREE</name>
<evidence type="ECO:0008006" key="4">
    <source>
        <dbReference type="Google" id="ProtNLM"/>
    </source>
</evidence>
<evidence type="ECO:0000313" key="2">
    <source>
        <dbReference type="EMBL" id="GHJ86413.1"/>
    </source>
</evidence>
<sequence>MARTTDTPHPSASTATSSPPDTDADLARLQSHLGLPATGHFPTTPLAFLQLYLDLIPPSLTHVLSRATTPAERSRVRGIKSRRMIWAGLVGHRPTRPRELSAEEGWRRWPLLWERSGGDSRGPGMMREELDGGQEYASRPVEMVRGIRVRDREAAGSAAGGRKTEGLFGAMDDDDDGDGKDHPHMSSIPLNGPPPRATTPPTAAPPAPTQSARLSEESSWPSTSFMPSAPRSLALQVNRLGSLMRDLEEEREAQDVVVARQRERRELTDTGERGWQGLPPRSGQTTDEHEVVETFERALLELFLDGKDTLPYDIIDFADPVGGNPLLEQDTADAYFDDEDEVDLSTGEDKGKEGELAEGEYDY</sequence>
<feature type="region of interest" description="Disordered" evidence="1">
    <location>
        <begin position="267"/>
        <end position="288"/>
    </location>
</feature>
<evidence type="ECO:0000256" key="1">
    <source>
        <dbReference type="SAM" id="MobiDB-lite"/>
    </source>
</evidence>
<dbReference type="AlphaFoldDB" id="A0A8H3TSP3"/>
<organism evidence="2 3">
    <name type="scientific">Naganishia liquefaciens</name>
    <dbReference type="NCBI Taxonomy" id="104408"/>
    <lineage>
        <taxon>Eukaryota</taxon>
        <taxon>Fungi</taxon>
        <taxon>Dikarya</taxon>
        <taxon>Basidiomycota</taxon>
        <taxon>Agaricomycotina</taxon>
        <taxon>Tremellomycetes</taxon>
        <taxon>Filobasidiales</taxon>
        <taxon>Filobasidiaceae</taxon>
        <taxon>Naganishia</taxon>
    </lineage>
</organism>
<dbReference type="Proteomes" id="UP000620104">
    <property type="component" value="Unassembled WGS sequence"/>
</dbReference>
<feature type="compositionally biased region" description="Polar residues" evidence="1">
    <location>
        <begin position="210"/>
        <end position="226"/>
    </location>
</feature>
<keyword evidence="3" id="KW-1185">Reference proteome</keyword>
<accession>A0A8H3TSP3</accession>
<dbReference type="EMBL" id="BLZA01000018">
    <property type="protein sequence ID" value="GHJ86413.1"/>
    <property type="molecule type" value="Genomic_DNA"/>
</dbReference>
<comment type="caution">
    <text evidence="2">The sequence shown here is derived from an EMBL/GenBank/DDBJ whole genome shotgun (WGS) entry which is preliminary data.</text>
</comment>
<reference evidence="2" key="1">
    <citation type="submission" date="2020-07" db="EMBL/GenBank/DDBJ databases">
        <title>Draft Genome Sequence of a Deep-Sea Yeast, Naganishia (Cryptococcus) liquefaciens strain N6.</title>
        <authorList>
            <person name="Han Y.W."/>
            <person name="Kajitani R."/>
            <person name="Morimoto H."/>
            <person name="Parhat M."/>
            <person name="Tsubouchi H."/>
            <person name="Bakenova O."/>
            <person name="Ogata M."/>
            <person name="Argunhan B."/>
            <person name="Aoki R."/>
            <person name="Kajiwara S."/>
            <person name="Itoh T."/>
            <person name="Iwasaki H."/>
        </authorList>
    </citation>
    <scope>NUCLEOTIDE SEQUENCE</scope>
    <source>
        <strain evidence="2">N6</strain>
    </source>
</reference>
<gene>
    <name evidence="2" type="ORF">NliqN6_2815</name>
</gene>
<protein>
    <recommendedName>
        <fullName evidence="4">CCD97-like C-terminal domain-containing protein</fullName>
    </recommendedName>
</protein>
<feature type="compositionally biased region" description="Pro residues" evidence="1">
    <location>
        <begin position="191"/>
        <end position="208"/>
    </location>
</feature>